<feature type="domain" description="TLDc" evidence="2">
    <location>
        <begin position="370"/>
        <end position="611"/>
    </location>
</feature>
<feature type="region of interest" description="Disordered" evidence="1">
    <location>
        <begin position="173"/>
        <end position="201"/>
    </location>
</feature>
<dbReference type="Proteomes" id="UP000242814">
    <property type="component" value="Unassembled WGS sequence"/>
</dbReference>
<feature type="region of interest" description="Disordered" evidence="1">
    <location>
        <begin position="332"/>
        <end position="359"/>
    </location>
</feature>
<evidence type="ECO:0000313" key="4">
    <source>
        <dbReference type="Proteomes" id="UP000242814"/>
    </source>
</evidence>
<evidence type="ECO:0000259" key="2">
    <source>
        <dbReference type="PROSITE" id="PS51886"/>
    </source>
</evidence>
<dbReference type="VEuPathDB" id="FungiDB:PADG_03043"/>
<dbReference type="Pfam" id="PF07534">
    <property type="entry name" value="TLD"/>
    <property type="match status" value="1"/>
</dbReference>
<gene>
    <name evidence="3" type="ORF">ACO22_03151</name>
</gene>
<evidence type="ECO:0000313" key="3">
    <source>
        <dbReference type="EMBL" id="ODH34258.1"/>
    </source>
</evidence>
<reference evidence="3 4" key="1">
    <citation type="submission" date="2016-06" db="EMBL/GenBank/DDBJ databases">
        <authorList>
            <person name="Kjaerup R.B."/>
            <person name="Dalgaard T.S."/>
            <person name="Juul-Madsen H.R."/>
        </authorList>
    </citation>
    <scope>NUCLEOTIDE SEQUENCE [LARGE SCALE GENOMIC DNA]</scope>
    <source>
        <strain evidence="3 4">Pb300</strain>
    </source>
</reference>
<dbReference type="AlphaFoldDB" id="A0A1D2JGR5"/>
<protein>
    <recommendedName>
        <fullName evidence="2">TLDc domain-containing protein</fullName>
    </recommendedName>
</protein>
<comment type="caution">
    <text evidence="3">The sequence shown here is derived from an EMBL/GenBank/DDBJ whole genome shotgun (WGS) entry which is preliminary data.</text>
</comment>
<feature type="compositionally biased region" description="Pro residues" evidence="1">
    <location>
        <begin position="343"/>
        <end position="359"/>
    </location>
</feature>
<proteinExistence type="predicted"/>
<organism evidence="3 4">
    <name type="scientific">Paracoccidioides brasiliensis</name>
    <dbReference type="NCBI Taxonomy" id="121759"/>
    <lineage>
        <taxon>Eukaryota</taxon>
        <taxon>Fungi</taxon>
        <taxon>Dikarya</taxon>
        <taxon>Ascomycota</taxon>
        <taxon>Pezizomycotina</taxon>
        <taxon>Eurotiomycetes</taxon>
        <taxon>Eurotiomycetidae</taxon>
        <taxon>Onygenales</taxon>
        <taxon>Ajellomycetaceae</taxon>
        <taxon>Paracoccidioides</taxon>
    </lineage>
</organism>
<accession>A0A1D2JGR5</accession>
<evidence type="ECO:0000256" key="1">
    <source>
        <dbReference type="SAM" id="MobiDB-lite"/>
    </source>
</evidence>
<dbReference type="EMBL" id="LZYO01000104">
    <property type="protein sequence ID" value="ODH34258.1"/>
    <property type="molecule type" value="Genomic_DNA"/>
</dbReference>
<dbReference type="InterPro" id="IPR006571">
    <property type="entry name" value="TLDc_dom"/>
</dbReference>
<dbReference type="PROSITE" id="PS51886">
    <property type="entry name" value="TLDC"/>
    <property type="match status" value="1"/>
</dbReference>
<sequence length="689" mass="74625">MGASQSTNGPGQKTTSVEELSKRLAYRFANKCFTPLELTHLKDNFFSRALDQGGIRYWNEEILSEFLGIPDGAGSAAYVTSDGSLDAGPVIFRMVSYLGAFPFHNTMAPSVLTFEAMVKVIVLLTERYGKVLKRGRKDRVKLLFGSLADVGRRDIVVQLQEAAEDSLELIGEAGPGSDRTFTHPTGFSVDKPAHDDDGEEDDDDLALAALESLDAIEIFKHDQRIDKTVYESKISINTFRRLLALLMVTAPLRPLGTISKYTTGLSSSILETVNEQVESILAALALDDLEGGIGYKSFSELISTSLPYLFDPLTPLFEHLLFSKNLDVTRKRHSQSQNDPAAKPVPTPPSTPPSSPPLSPVILNGGFDSSILNPTLLSHLSFFLSTTAQIPNIFRNRTRLHPVFSSTEHGESLTSFSHHVMTWQAPSILLIKGVVTSESDEEQITTIGAYLPQPWKQSSSNSSRRSSDVPDQSTLPCLFELSPVHTVLQGSPSLSSLKPNMPVTYFSTKTGIAIGCQIPPPSRKSLGADFLPKPSGGGSLLIDPALEVATLVISDGLNGEGVFLPPGISAHSASKSVSCTTLAASTASISASNHNTTKSISIYSLEVWGIIPSQSLSVQLDSPGSFVEKQDAITQQRAQWDFEAREAERRKVINMKVGVGELEEHSGRALLEMAGIVGDSQYSGLRHLR</sequence>
<dbReference type="VEuPathDB" id="FungiDB:PABG_00611"/>
<name>A0A1D2JGR5_PARBR</name>
<dbReference type="SMART" id="SM00584">
    <property type="entry name" value="TLDc"/>
    <property type="match status" value="1"/>
</dbReference>